<dbReference type="PROSITE" id="PS50850">
    <property type="entry name" value="MFS"/>
    <property type="match status" value="1"/>
</dbReference>
<dbReference type="GO" id="GO:0022857">
    <property type="term" value="F:transmembrane transporter activity"/>
    <property type="evidence" value="ECO:0007669"/>
    <property type="project" value="InterPro"/>
</dbReference>
<name>A0AAU9W5A3_9CNID</name>
<dbReference type="EMBL" id="CALNXJ010000008">
    <property type="protein sequence ID" value="CAH3045589.1"/>
    <property type="molecule type" value="Genomic_DNA"/>
</dbReference>
<feature type="domain" description="Major facilitator superfamily (MFS) profile" evidence="6">
    <location>
        <begin position="50"/>
        <end position="536"/>
    </location>
</feature>
<dbReference type="InterPro" id="IPR001958">
    <property type="entry name" value="Tet-R_TetA/multi-R_MdtG-like"/>
</dbReference>
<feature type="transmembrane region" description="Helical" evidence="5">
    <location>
        <begin position="420"/>
        <end position="442"/>
    </location>
</feature>
<keyword evidence="4 5" id="KW-0472">Membrane</keyword>
<evidence type="ECO:0000313" key="8">
    <source>
        <dbReference type="Proteomes" id="UP001159428"/>
    </source>
</evidence>
<dbReference type="Gene3D" id="1.20.1250.20">
    <property type="entry name" value="MFS general substrate transporter like domains"/>
    <property type="match status" value="1"/>
</dbReference>
<feature type="transmembrane region" description="Helical" evidence="5">
    <location>
        <begin position="155"/>
        <end position="176"/>
    </location>
</feature>
<dbReference type="InterPro" id="IPR020846">
    <property type="entry name" value="MFS_dom"/>
</dbReference>
<dbReference type="Proteomes" id="UP001159428">
    <property type="component" value="Unassembled WGS sequence"/>
</dbReference>
<feature type="transmembrane region" description="Helical" evidence="5">
    <location>
        <begin position="354"/>
        <end position="371"/>
    </location>
</feature>
<gene>
    <name evidence="7" type="ORF">PMEA_00033629</name>
</gene>
<reference evidence="7 8" key="1">
    <citation type="submission" date="2022-05" db="EMBL/GenBank/DDBJ databases">
        <authorList>
            <consortium name="Genoscope - CEA"/>
            <person name="William W."/>
        </authorList>
    </citation>
    <scope>NUCLEOTIDE SEQUENCE [LARGE SCALE GENOMIC DNA]</scope>
</reference>
<keyword evidence="3 5" id="KW-1133">Transmembrane helix</keyword>
<accession>A0AAU9W5A3</accession>
<evidence type="ECO:0000256" key="1">
    <source>
        <dbReference type="ARBA" id="ARBA00004141"/>
    </source>
</evidence>
<feature type="transmembrane region" description="Helical" evidence="5">
    <location>
        <begin position="100"/>
        <end position="123"/>
    </location>
</feature>
<dbReference type="GO" id="GO:0016020">
    <property type="term" value="C:membrane"/>
    <property type="evidence" value="ECO:0007669"/>
    <property type="project" value="UniProtKB-SubCell"/>
</dbReference>
<keyword evidence="8" id="KW-1185">Reference proteome</keyword>
<evidence type="ECO:0000313" key="7">
    <source>
        <dbReference type="EMBL" id="CAH3045589.1"/>
    </source>
</evidence>
<feature type="transmembrane region" description="Helical" evidence="5">
    <location>
        <begin position="490"/>
        <end position="508"/>
    </location>
</feature>
<dbReference type="Pfam" id="PF07690">
    <property type="entry name" value="MFS_1"/>
    <property type="match status" value="1"/>
</dbReference>
<dbReference type="PANTHER" id="PTHR23510">
    <property type="entry name" value="INNER MEMBRANE TRANSPORT PROTEIN YAJR"/>
    <property type="match status" value="1"/>
</dbReference>
<dbReference type="InterPro" id="IPR036259">
    <property type="entry name" value="MFS_trans_sf"/>
</dbReference>
<comment type="subcellular location">
    <subcellularLocation>
        <location evidence="1">Membrane</location>
        <topology evidence="1">Multi-pass membrane protein</topology>
    </subcellularLocation>
</comment>
<feature type="transmembrane region" description="Helical" evidence="5">
    <location>
        <begin position="391"/>
        <end position="408"/>
    </location>
</feature>
<sequence>MQSLTLKVTDRVTGCLKTSRDILGVHRLGVKFAHNPQRCCLKPRRLVLESVLDCFSCSVVSNMDVNIQKLIIICTTAAVILPTLWLYLEHRFDAEQWFFGVVFAAFCFSNLLASPFFGFWVDYTRKTKSAILFANLFEIGGNFLYFVAWSKYWVLGARLISGIGVGVGAGIFAQIARTTTEQERTGMFSIAMALRQFGLLVGPGFNLFLRKLNFKIGPFEVDSYTAPGIFMAALWLLLELIMTFLYYDLPTVKNDVDDHSTNDEQHRYDNSVQNYSSTERNIANNSINVDATENEHIVSGDMIRDLYSKHSSIIADSRRQNLIHTTTQDFQKRARKEPVMDKWHLAKDLVREEVIVILASQFLMFFNQTALEAIVTPLSEYLMGWKELENSIAYCLIALEAILVFALVRKLSRKLADRWLMVIGIAFEGFALVWYLFLLANAKPYDSIVLPTIIVGTLVIVFGLPFFSVANISLYSKITDEKTQGIAQGIQRSVTGVAMILGPLWGGALTTRLFIMLGVMAGLEVILAILMYLSFHRLKEPSKQLPSQYDQIGSQSERQPLLG</sequence>
<dbReference type="InterPro" id="IPR011701">
    <property type="entry name" value="MFS"/>
</dbReference>
<feature type="transmembrane region" description="Helical" evidence="5">
    <location>
        <begin position="229"/>
        <end position="247"/>
    </location>
</feature>
<evidence type="ECO:0000259" key="6">
    <source>
        <dbReference type="PROSITE" id="PS50850"/>
    </source>
</evidence>
<feature type="transmembrane region" description="Helical" evidence="5">
    <location>
        <begin position="130"/>
        <end position="149"/>
    </location>
</feature>
<keyword evidence="2 5" id="KW-0812">Transmembrane</keyword>
<dbReference type="InterPro" id="IPR051068">
    <property type="entry name" value="MFS_Domain-Containing_Protein"/>
</dbReference>
<feature type="transmembrane region" description="Helical" evidence="5">
    <location>
        <begin position="70"/>
        <end position="88"/>
    </location>
</feature>
<evidence type="ECO:0000256" key="3">
    <source>
        <dbReference type="ARBA" id="ARBA00022989"/>
    </source>
</evidence>
<dbReference type="AlphaFoldDB" id="A0AAU9W5A3"/>
<feature type="transmembrane region" description="Helical" evidence="5">
    <location>
        <begin position="448"/>
        <end position="469"/>
    </location>
</feature>
<feature type="transmembrane region" description="Helical" evidence="5">
    <location>
        <begin position="514"/>
        <end position="535"/>
    </location>
</feature>
<protein>
    <recommendedName>
        <fullName evidence="6">Major facilitator superfamily (MFS) profile domain-containing protein</fullName>
    </recommendedName>
</protein>
<comment type="caution">
    <text evidence="7">The sequence shown here is derived from an EMBL/GenBank/DDBJ whole genome shotgun (WGS) entry which is preliminary data.</text>
</comment>
<evidence type="ECO:0000256" key="2">
    <source>
        <dbReference type="ARBA" id="ARBA00022692"/>
    </source>
</evidence>
<organism evidence="7 8">
    <name type="scientific">Pocillopora meandrina</name>
    <dbReference type="NCBI Taxonomy" id="46732"/>
    <lineage>
        <taxon>Eukaryota</taxon>
        <taxon>Metazoa</taxon>
        <taxon>Cnidaria</taxon>
        <taxon>Anthozoa</taxon>
        <taxon>Hexacorallia</taxon>
        <taxon>Scleractinia</taxon>
        <taxon>Astrocoeniina</taxon>
        <taxon>Pocilloporidae</taxon>
        <taxon>Pocillopora</taxon>
    </lineage>
</organism>
<dbReference type="PRINTS" id="PR01035">
    <property type="entry name" value="TCRTETA"/>
</dbReference>
<proteinExistence type="predicted"/>
<dbReference type="SUPFAM" id="SSF103473">
    <property type="entry name" value="MFS general substrate transporter"/>
    <property type="match status" value="1"/>
</dbReference>
<dbReference type="PANTHER" id="PTHR23510:SF16">
    <property type="entry name" value="MAJOR FACILITATOR SUPERFAMILY (MFS) PROFILE DOMAIN-CONTAINING PROTEIN"/>
    <property type="match status" value="1"/>
</dbReference>
<feature type="transmembrane region" description="Helical" evidence="5">
    <location>
        <begin position="188"/>
        <end position="209"/>
    </location>
</feature>
<evidence type="ECO:0000256" key="5">
    <source>
        <dbReference type="SAM" id="Phobius"/>
    </source>
</evidence>
<evidence type="ECO:0000256" key="4">
    <source>
        <dbReference type="ARBA" id="ARBA00023136"/>
    </source>
</evidence>